<comment type="similarity">
    <text evidence="1">Belongs to the 3-hydroxyacyl-CoA dehydrogenase family.</text>
</comment>
<reference evidence="5" key="1">
    <citation type="submission" date="2023-10" db="EMBL/GenBank/DDBJ databases">
        <title>Genome assemblies of two species of porcelain crab, Petrolisthes cinctipes and Petrolisthes manimaculis (Anomura: Porcellanidae).</title>
        <authorList>
            <person name="Angst P."/>
        </authorList>
    </citation>
    <scope>NUCLEOTIDE SEQUENCE</scope>
    <source>
        <strain evidence="5">PB745_01</strain>
        <tissue evidence="5">Gill</tissue>
    </source>
</reference>
<name>A0AAE1EVQ2_PETCI</name>
<dbReference type="Pfam" id="PF00725">
    <property type="entry name" value="3HCDH"/>
    <property type="match status" value="1"/>
</dbReference>
<evidence type="ECO:0000256" key="2">
    <source>
        <dbReference type="ARBA" id="ARBA00023002"/>
    </source>
</evidence>
<dbReference type="InterPro" id="IPR036291">
    <property type="entry name" value="NAD(P)-bd_dom_sf"/>
</dbReference>
<dbReference type="GO" id="GO:0070403">
    <property type="term" value="F:NAD+ binding"/>
    <property type="evidence" value="ECO:0007669"/>
    <property type="project" value="InterPro"/>
</dbReference>
<dbReference type="Pfam" id="PF02737">
    <property type="entry name" value="3HCDH_N"/>
    <property type="match status" value="1"/>
</dbReference>
<dbReference type="InterPro" id="IPR006108">
    <property type="entry name" value="3HC_DH_C"/>
</dbReference>
<dbReference type="EMBL" id="JAWQEG010004269">
    <property type="protein sequence ID" value="KAK3862347.1"/>
    <property type="molecule type" value="Genomic_DNA"/>
</dbReference>
<dbReference type="PANTHER" id="PTHR48075">
    <property type="entry name" value="3-HYDROXYACYL-COA DEHYDROGENASE FAMILY PROTEIN"/>
    <property type="match status" value="1"/>
</dbReference>
<evidence type="ECO:0000313" key="7">
    <source>
        <dbReference type="Proteomes" id="UP001286313"/>
    </source>
</evidence>
<dbReference type="AlphaFoldDB" id="A0AAE1EVQ2"/>
<dbReference type="PANTHER" id="PTHR48075:SF1">
    <property type="entry name" value="LAMBDA-CRYSTALLIN HOMOLOG"/>
    <property type="match status" value="1"/>
</dbReference>
<evidence type="ECO:0008006" key="8">
    <source>
        <dbReference type="Google" id="ProtNLM"/>
    </source>
</evidence>
<organism evidence="5 7">
    <name type="scientific">Petrolisthes cinctipes</name>
    <name type="common">Flat porcelain crab</name>
    <dbReference type="NCBI Taxonomy" id="88211"/>
    <lineage>
        <taxon>Eukaryota</taxon>
        <taxon>Metazoa</taxon>
        <taxon>Ecdysozoa</taxon>
        <taxon>Arthropoda</taxon>
        <taxon>Crustacea</taxon>
        <taxon>Multicrustacea</taxon>
        <taxon>Malacostraca</taxon>
        <taxon>Eumalacostraca</taxon>
        <taxon>Eucarida</taxon>
        <taxon>Decapoda</taxon>
        <taxon>Pleocyemata</taxon>
        <taxon>Anomura</taxon>
        <taxon>Galatheoidea</taxon>
        <taxon>Porcellanidae</taxon>
        <taxon>Petrolisthes</taxon>
    </lineage>
</organism>
<dbReference type="Gene3D" id="1.10.1040.10">
    <property type="entry name" value="N-(1-d-carboxylethyl)-l-norvaline Dehydrogenase, domain 2"/>
    <property type="match status" value="1"/>
</dbReference>
<dbReference type="InterPro" id="IPR008927">
    <property type="entry name" value="6-PGluconate_DH-like_C_sf"/>
</dbReference>
<dbReference type="SUPFAM" id="SSF51735">
    <property type="entry name" value="NAD(P)-binding Rossmann-fold domains"/>
    <property type="match status" value="1"/>
</dbReference>
<dbReference type="EMBL" id="JAWQEG010002680">
    <property type="protein sequence ID" value="KAK3870370.1"/>
    <property type="molecule type" value="Genomic_DNA"/>
</dbReference>
<sequence length="320" mass="36028">MAKREKIGIVGSGFIGRSWAMLFASVGYEVCLYDIKQEQVSDALKDIKKQLQELESSKLLRGNISVAEQIKCIRGVTNLKDCVVGSKHVQECVFEDLDLKKKVFKKVDELAGPNMVLSSSTSCIVPSLISPDLAHKENFIVSHPINPPYHVPLVEIVPAPWTRKDVVTRTRELMAEIGQSPVIFTREHPGFGVNRLQYAILNESNNLVRSGVVSAKDVDTIMKDGLGMRYAWMGPLETALLNANGMKDYLERYGETIKKISDTLDCKTSWDYKDCGDLISQLDEMVPLDELQNRREWRDKRLAALGKLKRDAKEWDDAAK</sequence>
<proteinExistence type="inferred from homology"/>
<dbReference type="SUPFAM" id="SSF48179">
    <property type="entry name" value="6-phosphogluconate dehydrogenase C-terminal domain-like"/>
    <property type="match status" value="1"/>
</dbReference>
<keyword evidence="2" id="KW-0560">Oxidoreductase</keyword>
<protein>
    <recommendedName>
        <fullName evidence="8">3-hydroxyacyl-CoA dehydrogenase</fullName>
    </recommendedName>
</protein>
<feature type="domain" description="3-hydroxyacyl-CoA dehydrogenase NAD binding" evidence="4">
    <location>
        <begin position="6"/>
        <end position="184"/>
    </location>
</feature>
<feature type="domain" description="3-hydroxyacyl-CoA dehydrogenase C-terminal" evidence="3">
    <location>
        <begin position="190"/>
        <end position="256"/>
    </location>
</feature>
<comment type="caution">
    <text evidence="5">The sequence shown here is derived from an EMBL/GenBank/DDBJ whole genome shotgun (WGS) entry which is preliminary data.</text>
</comment>
<dbReference type="Gene3D" id="3.40.50.720">
    <property type="entry name" value="NAD(P)-binding Rossmann-like Domain"/>
    <property type="match status" value="1"/>
</dbReference>
<evidence type="ECO:0000256" key="1">
    <source>
        <dbReference type="ARBA" id="ARBA00009463"/>
    </source>
</evidence>
<dbReference type="InterPro" id="IPR013328">
    <property type="entry name" value="6PGD_dom2"/>
</dbReference>
<dbReference type="GO" id="GO:0050104">
    <property type="term" value="F:L-gulonate 3-dehydrogenase activity"/>
    <property type="evidence" value="ECO:0007669"/>
    <property type="project" value="TreeGrafter"/>
</dbReference>
<dbReference type="GO" id="GO:0006631">
    <property type="term" value="P:fatty acid metabolic process"/>
    <property type="evidence" value="ECO:0007669"/>
    <property type="project" value="InterPro"/>
</dbReference>
<evidence type="ECO:0000259" key="4">
    <source>
        <dbReference type="Pfam" id="PF02737"/>
    </source>
</evidence>
<evidence type="ECO:0000313" key="6">
    <source>
        <dbReference type="EMBL" id="KAK3870370.1"/>
    </source>
</evidence>
<keyword evidence="7" id="KW-1185">Reference proteome</keyword>
<accession>A0AAE1EVQ2</accession>
<gene>
    <name evidence="6" type="ORF">Pcinc_024405</name>
    <name evidence="5" type="ORF">Pcinc_031782</name>
</gene>
<dbReference type="FunFam" id="3.40.50.720:FF:000356">
    <property type="entry name" value="Lambda-crystallin homolog"/>
    <property type="match status" value="1"/>
</dbReference>
<evidence type="ECO:0000313" key="5">
    <source>
        <dbReference type="EMBL" id="KAK3862347.1"/>
    </source>
</evidence>
<dbReference type="InterPro" id="IPR006176">
    <property type="entry name" value="3-OHacyl-CoA_DH_NAD-bd"/>
</dbReference>
<evidence type="ECO:0000259" key="3">
    <source>
        <dbReference type="Pfam" id="PF00725"/>
    </source>
</evidence>
<dbReference type="Proteomes" id="UP001286313">
    <property type="component" value="Unassembled WGS sequence"/>
</dbReference>